<dbReference type="PANTHER" id="PTHR41247:SF1">
    <property type="entry name" value="HTH-TYPE TRANSCRIPTIONAL REPRESSOR YCNK"/>
    <property type="match status" value="1"/>
</dbReference>
<dbReference type="SUPFAM" id="SSF160387">
    <property type="entry name" value="NosL/MerB-like"/>
    <property type="match status" value="1"/>
</dbReference>
<sequence length="175" mass="18952">MKRLHAVLLPLLALGALLLVGCDRQTGFDERAEAVALTDETLCFYTGLRLSDFGGPKAQLHFAGETPRFYADTVKMFHVLLNPGTRPGSVRAAFVQDMSDSDWYAPGDRWIDARDAWYVQGSALIGPLGPTFAAFSSQAAAERFAAEHGGTTLRFADVNTEMVIIDGGALHDTSM</sequence>
<protein>
    <submittedName>
        <fullName evidence="2">Nitrous oxide reductase accessory protein NosL</fullName>
    </submittedName>
</protein>
<keyword evidence="1" id="KW-0732">Signal</keyword>
<dbReference type="PANTHER" id="PTHR41247">
    <property type="entry name" value="HTH-TYPE TRANSCRIPTIONAL REPRESSOR YCNK"/>
    <property type="match status" value="1"/>
</dbReference>
<evidence type="ECO:0000313" key="3">
    <source>
        <dbReference type="Proteomes" id="UP000599523"/>
    </source>
</evidence>
<dbReference type="Proteomes" id="UP000599523">
    <property type="component" value="Unassembled WGS sequence"/>
</dbReference>
<keyword evidence="3" id="KW-1185">Reference proteome</keyword>
<proteinExistence type="predicted"/>
<dbReference type="PROSITE" id="PS51257">
    <property type="entry name" value="PROKAR_LIPOPROTEIN"/>
    <property type="match status" value="1"/>
</dbReference>
<dbReference type="InterPro" id="IPR008719">
    <property type="entry name" value="N2O_reductase_NosL"/>
</dbReference>
<dbReference type="EMBL" id="WTVM01000045">
    <property type="protein sequence ID" value="NMG03176.1"/>
    <property type="molecule type" value="Genomic_DNA"/>
</dbReference>
<feature type="signal peptide" evidence="1">
    <location>
        <begin position="1"/>
        <end position="21"/>
    </location>
</feature>
<dbReference type="AlphaFoldDB" id="A0A972F7F5"/>
<dbReference type="Pfam" id="PF05573">
    <property type="entry name" value="NosL"/>
    <property type="match status" value="1"/>
</dbReference>
<dbReference type="Gene3D" id="3.30.70.2060">
    <property type="match status" value="1"/>
</dbReference>
<name>A0A972F7F5_9RHOO</name>
<gene>
    <name evidence="2" type="ORF">GPA21_09335</name>
</gene>
<organism evidence="2 3">
    <name type="scientific">Azoarcus taiwanensis</name>
    <dbReference type="NCBI Taxonomy" id="666964"/>
    <lineage>
        <taxon>Bacteria</taxon>
        <taxon>Pseudomonadati</taxon>
        <taxon>Pseudomonadota</taxon>
        <taxon>Betaproteobacteria</taxon>
        <taxon>Rhodocyclales</taxon>
        <taxon>Zoogloeaceae</taxon>
        <taxon>Azoarcus</taxon>
    </lineage>
</organism>
<accession>A0A972F7F5</accession>
<evidence type="ECO:0000313" key="2">
    <source>
        <dbReference type="EMBL" id="NMG03176.1"/>
    </source>
</evidence>
<comment type="caution">
    <text evidence="2">The sequence shown here is derived from an EMBL/GenBank/DDBJ whole genome shotgun (WGS) entry which is preliminary data.</text>
</comment>
<dbReference type="Gene3D" id="3.30.70.2050">
    <property type="match status" value="1"/>
</dbReference>
<evidence type="ECO:0000256" key="1">
    <source>
        <dbReference type="SAM" id="SignalP"/>
    </source>
</evidence>
<dbReference type="RefSeq" id="WP_168987928.1">
    <property type="nucleotide sequence ID" value="NZ_CAWPHM010000270.1"/>
</dbReference>
<reference evidence="2" key="1">
    <citation type="submission" date="2019-12" db="EMBL/GenBank/DDBJ databases">
        <title>Comparative genomics gives insights into the taxonomy of the Azoarcus-Aromatoleum group and reveals separate origins of nif in the plant-associated Azoarcus and non-plant-associated Aromatoleum sub-groups.</title>
        <authorList>
            <person name="Lafos M."/>
            <person name="Maluk M."/>
            <person name="Batista M."/>
            <person name="Junghare M."/>
            <person name="Carmona M."/>
            <person name="Faoro H."/>
            <person name="Cruz L.M."/>
            <person name="Battistoni F."/>
            <person name="De Souza E."/>
            <person name="Pedrosa F."/>
            <person name="Chen W.-M."/>
            <person name="Poole P.S."/>
            <person name="Dixon R.A."/>
            <person name="James E.K."/>
        </authorList>
    </citation>
    <scope>NUCLEOTIDE SEQUENCE</scope>
    <source>
        <strain evidence="2">NSC3</strain>
    </source>
</reference>
<feature type="chain" id="PRO_5037559895" evidence="1">
    <location>
        <begin position="22"/>
        <end position="175"/>
    </location>
</feature>